<keyword evidence="1" id="KW-0472">Membrane</keyword>
<dbReference type="AlphaFoldDB" id="A0A915IXI8"/>
<accession>A0A915IXI8</accession>
<dbReference type="Proteomes" id="UP000887565">
    <property type="component" value="Unplaced"/>
</dbReference>
<reference evidence="3" key="1">
    <citation type="submission" date="2022-11" db="UniProtKB">
        <authorList>
            <consortium name="WormBaseParasite"/>
        </authorList>
    </citation>
    <scope>IDENTIFICATION</scope>
</reference>
<name>A0A915IXI8_ROMCU</name>
<proteinExistence type="predicted"/>
<protein>
    <submittedName>
        <fullName evidence="3">Uncharacterized protein</fullName>
    </submittedName>
</protein>
<keyword evidence="1" id="KW-1133">Transmembrane helix</keyword>
<evidence type="ECO:0000313" key="3">
    <source>
        <dbReference type="WBParaSite" id="nRc.2.0.1.t18130-RA"/>
    </source>
</evidence>
<evidence type="ECO:0000313" key="2">
    <source>
        <dbReference type="Proteomes" id="UP000887565"/>
    </source>
</evidence>
<evidence type="ECO:0000256" key="1">
    <source>
        <dbReference type="SAM" id="Phobius"/>
    </source>
</evidence>
<dbReference type="WBParaSite" id="nRc.2.0.1.t18130-RA">
    <property type="protein sequence ID" value="nRc.2.0.1.t18130-RA"/>
    <property type="gene ID" value="nRc.2.0.1.g18130"/>
</dbReference>
<feature type="transmembrane region" description="Helical" evidence="1">
    <location>
        <begin position="20"/>
        <end position="40"/>
    </location>
</feature>
<organism evidence="2 3">
    <name type="scientific">Romanomermis culicivorax</name>
    <name type="common">Nematode worm</name>
    <dbReference type="NCBI Taxonomy" id="13658"/>
    <lineage>
        <taxon>Eukaryota</taxon>
        <taxon>Metazoa</taxon>
        <taxon>Ecdysozoa</taxon>
        <taxon>Nematoda</taxon>
        <taxon>Enoplea</taxon>
        <taxon>Dorylaimia</taxon>
        <taxon>Mermithida</taxon>
        <taxon>Mermithoidea</taxon>
        <taxon>Mermithidae</taxon>
        <taxon>Romanomermis</taxon>
    </lineage>
</organism>
<sequence>MEKVLKMTYETTGFIYTNIFPFVYSLSLIGAATNLAVYAFKCEKFRIAFKQQWAFLYRKTVAPSTTFVPSTIQAAAKSQLDLPPSLCSEVKLSVKPNSEVKSAIVADFKESATVDDFQERICGTGDN</sequence>
<keyword evidence="2" id="KW-1185">Reference proteome</keyword>
<keyword evidence="1" id="KW-0812">Transmembrane</keyword>